<dbReference type="PROSITE" id="PS51257">
    <property type="entry name" value="PROKAR_LIPOPROTEIN"/>
    <property type="match status" value="1"/>
</dbReference>
<name>A0A4U1IDH7_9BURK</name>
<gene>
    <name evidence="1" type="ORF">FAZ69_04450</name>
</gene>
<dbReference type="Proteomes" id="UP000305539">
    <property type="component" value="Unassembled WGS sequence"/>
</dbReference>
<reference evidence="1 2" key="1">
    <citation type="submission" date="2019-04" db="EMBL/GenBank/DDBJ databases">
        <title>Trinickia sp. 7GSK02, isolated from subtropical forest soil.</title>
        <authorList>
            <person name="Gao Z.-H."/>
            <person name="Qiu L.-H."/>
        </authorList>
    </citation>
    <scope>NUCLEOTIDE SEQUENCE [LARGE SCALE GENOMIC DNA]</scope>
    <source>
        <strain evidence="1 2">7GSK02</strain>
    </source>
</reference>
<sequence length="175" mass="19256">MNRAGVETFCKLGLGAITMAISCVCLAKTPVDVTLDFLVGPKLGSQRGFNCREAVDGNVTDEHAYYRFRDDGHYSRLNSRPDPRTGHRNADDVSGIFRVKIEDGMLKISFVDEFLGSTYLKNKNSYSAALIGTDGDSTMALMMDRPVPGRQDIRDHMRLVCVGEKPSGGGPQRSY</sequence>
<protein>
    <submittedName>
        <fullName evidence="1">Uncharacterized protein</fullName>
    </submittedName>
</protein>
<accession>A0A4U1IDH7</accession>
<comment type="caution">
    <text evidence="1">The sequence shown here is derived from an EMBL/GenBank/DDBJ whole genome shotgun (WGS) entry which is preliminary data.</text>
</comment>
<dbReference type="RefSeq" id="WP_136892734.1">
    <property type="nucleotide sequence ID" value="NZ_SWJE01000002.1"/>
</dbReference>
<dbReference type="AlphaFoldDB" id="A0A4U1IDH7"/>
<evidence type="ECO:0000313" key="1">
    <source>
        <dbReference type="EMBL" id="TKC91698.1"/>
    </source>
</evidence>
<evidence type="ECO:0000313" key="2">
    <source>
        <dbReference type="Proteomes" id="UP000305539"/>
    </source>
</evidence>
<organism evidence="1 2">
    <name type="scientific">Trinickia terrae</name>
    <dbReference type="NCBI Taxonomy" id="2571161"/>
    <lineage>
        <taxon>Bacteria</taxon>
        <taxon>Pseudomonadati</taxon>
        <taxon>Pseudomonadota</taxon>
        <taxon>Betaproteobacteria</taxon>
        <taxon>Burkholderiales</taxon>
        <taxon>Burkholderiaceae</taxon>
        <taxon>Trinickia</taxon>
    </lineage>
</organism>
<keyword evidence="2" id="KW-1185">Reference proteome</keyword>
<proteinExistence type="predicted"/>
<dbReference type="EMBL" id="SWJE01000002">
    <property type="protein sequence ID" value="TKC91698.1"/>
    <property type="molecule type" value="Genomic_DNA"/>
</dbReference>
<dbReference type="OrthoDB" id="9922796at2"/>